<accession>A0A2N9YA54</accession>
<evidence type="ECO:0000313" key="1">
    <source>
        <dbReference type="EMBL" id="AUI67340.1"/>
    </source>
</evidence>
<name>A0A2N9YA54_9GAMM</name>
<dbReference type="Proteomes" id="UP000234271">
    <property type="component" value="Chromosome"/>
</dbReference>
<dbReference type="RefSeq" id="WP_062150122.1">
    <property type="nucleotide sequence ID" value="NZ_CP012373.2"/>
</dbReference>
<protein>
    <submittedName>
        <fullName evidence="1">Uncharacterized protein</fullName>
    </submittedName>
</protein>
<gene>
    <name evidence="1" type="ORF">BLE401_00595</name>
</gene>
<sequence>MTQNNTVDSEEIKILLNQISFALPCKSFNIQYSYTKQERLPIVTEFIVRLIHTCQSIAVSNIQEYFGFSSKETEVIVNSLINERLVVFNQDDELELTEYAKSKFEESSDNLPRFFKIEEDNKSVKFNLISFKPLFKDDNEKCRFCINLNESDEHISKSIHHAEMSFEHHFHDIVQNDDKKQLYKIKEVTAKKHFSASIPLDFHLKIDAESASIINSKENEELIKRDEAIYKAIIDTFSSNVFREYDKQEGYLLDFIKIFKDNLIGNKIDSRDKLNLLNYVKEVHLQKNVKYEDETDALLGNVYVDGEFHNFDSVKNVLKKYEGKKFHKSVCWLLPQNSFFGRTRLFNNFISHFSEKKIELKILLPIEEEQKNYLIDTNGFETYGYVQPIMGGHLEVFLYAPYFVCVLFHYYQVSGSFSSVSIPIGFISENPEKVEKARKLIFEYLQSDQNYRGKEKNKNEQPNFKEDFYFLDFQLILT</sequence>
<proteinExistence type="predicted"/>
<dbReference type="KEGG" id="blep:AL038_05385"/>
<dbReference type="AlphaFoldDB" id="A0A2N9YA54"/>
<dbReference type="EMBL" id="CP018889">
    <property type="protein sequence ID" value="AUI67340.1"/>
    <property type="molecule type" value="Genomic_DNA"/>
</dbReference>
<dbReference type="OrthoDB" id="9177208at2"/>
<evidence type="ECO:0000313" key="2">
    <source>
        <dbReference type="Proteomes" id="UP000234271"/>
    </source>
</evidence>
<reference evidence="2" key="1">
    <citation type="submission" date="2016-12" db="EMBL/GenBank/DDBJ databases">
        <title>Complete Genome Sequence of Beggiatoa leptomitiformis D-401.</title>
        <authorList>
            <person name="Fomenkov A."/>
            <person name="Vincze T."/>
            <person name="Grabovich M."/>
            <person name="Anton B.P."/>
            <person name="Dubinina G."/>
            <person name="Orlova M."/>
            <person name="Belousova E."/>
            <person name="Roberts R.J."/>
        </authorList>
    </citation>
    <scope>NUCLEOTIDE SEQUENCE [LARGE SCALE GENOMIC DNA]</scope>
    <source>
        <strain evidence="2">D-401</strain>
    </source>
</reference>
<keyword evidence="2" id="KW-1185">Reference proteome</keyword>
<organism evidence="1 2">
    <name type="scientific">Beggiatoa leptomitoformis</name>
    <dbReference type="NCBI Taxonomy" id="288004"/>
    <lineage>
        <taxon>Bacteria</taxon>
        <taxon>Pseudomonadati</taxon>
        <taxon>Pseudomonadota</taxon>
        <taxon>Gammaproteobacteria</taxon>
        <taxon>Thiotrichales</taxon>
        <taxon>Thiotrichaceae</taxon>
        <taxon>Beggiatoa</taxon>
    </lineage>
</organism>